<gene>
    <name evidence="2" type="ORF">Tco_0625058</name>
</gene>
<organism evidence="2 3">
    <name type="scientific">Tanacetum coccineum</name>
    <dbReference type="NCBI Taxonomy" id="301880"/>
    <lineage>
        <taxon>Eukaryota</taxon>
        <taxon>Viridiplantae</taxon>
        <taxon>Streptophyta</taxon>
        <taxon>Embryophyta</taxon>
        <taxon>Tracheophyta</taxon>
        <taxon>Spermatophyta</taxon>
        <taxon>Magnoliopsida</taxon>
        <taxon>eudicotyledons</taxon>
        <taxon>Gunneridae</taxon>
        <taxon>Pentapetalae</taxon>
        <taxon>asterids</taxon>
        <taxon>campanulids</taxon>
        <taxon>Asterales</taxon>
        <taxon>Asteraceae</taxon>
        <taxon>Asteroideae</taxon>
        <taxon>Anthemideae</taxon>
        <taxon>Anthemidinae</taxon>
        <taxon>Tanacetum</taxon>
    </lineage>
</organism>
<dbReference type="Proteomes" id="UP001151760">
    <property type="component" value="Unassembled WGS sequence"/>
</dbReference>
<reference evidence="2" key="2">
    <citation type="submission" date="2022-01" db="EMBL/GenBank/DDBJ databases">
        <authorList>
            <person name="Yamashiro T."/>
            <person name="Shiraishi A."/>
            <person name="Satake H."/>
            <person name="Nakayama K."/>
        </authorList>
    </citation>
    <scope>NUCLEOTIDE SEQUENCE</scope>
</reference>
<proteinExistence type="predicted"/>
<reference evidence="2" key="1">
    <citation type="journal article" date="2022" name="Int. J. Mol. Sci.">
        <title>Draft Genome of Tanacetum Coccineum: Genomic Comparison of Closely Related Tanacetum-Family Plants.</title>
        <authorList>
            <person name="Yamashiro T."/>
            <person name="Shiraishi A."/>
            <person name="Nakayama K."/>
            <person name="Satake H."/>
        </authorList>
    </citation>
    <scope>NUCLEOTIDE SEQUENCE</scope>
</reference>
<dbReference type="EMBL" id="BQNB010008603">
    <property type="protein sequence ID" value="GJS51696.1"/>
    <property type="molecule type" value="Genomic_DNA"/>
</dbReference>
<evidence type="ECO:0000256" key="1">
    <source>
        <dbReference type="SAM" id="MobiDB-lite"/>
    </source>
</evidence>
<evidence type="ECO:0000313" key="3">
    <source>
        <dbReference type="Proteomes" id="UP001151760"/>
    </source>
</evidence>
<comment type="caution">
    <text evidence="2">The sequence shown here is derived from an EMBL/GenBank/DDBJ whole genome shotgun (WGS) entry which is preliminary data.</text>
</comment>
<sequence length="83" mass="9450">MIQPEPEDLPKDNPKLEIAVLRVLRNINDDILPTSDEYYVVTMKNGNPLEVSIKQALDNNMKARDCKDKELPQTADLKLQDDA</sequence>
<protein>
    <submittedName>
        <fullName evidence="2">Uncharacterized protein</fullName>
    </submittedName>
</protein>
<accession>A0ABQ4WFQ3</accession>
<feature type="region of interest" description="Disordered" evidence="1">
    <location>
        <begin position="64"/>
        <end position="83"/>
    </location>
</feature>
<evidence type="ECO:0000313" key="2">
    <source>
        <dbReference type="EMBL" id="GJS51696.1"/>
    </source>
</evidence>
<keyword evidence="3" id="KW-1185">Reference proteome</keyword>
<name>A0ABQ4WFQ3_9ASTR</name>